<protein>
    <recommendedName>
        <fullName evidence="3">Transglycosylase SLT domain-containing protein</fullName>
    </recommendedName>
</protein>
<reference evidence="5" key="1">
    <citation type="journal article" date="2019" name="Int. J. Syst. Evol. Microbiol.">
        <title>The Global Catalogue of Microorganisms (GCM) 10K type strain sequencing project: providing services to taxonomists for standard genome sequencing and annotation.</title>
        <authorList>
            <consortium name="The Broad Institute Genomics Platform"/>
            <consortium name="The Broad Institute Genome Sequencing Center for Infectious Disease"/>
            <person name="Wu L."/>
            <person name="Ma J."/>
        </authorList>
    </citation>
    <scope>NUCLEOTIDE SEQUENCE [LARGE SCALE GENOMIC DNA]</scope>
    <source>
        <strain evidence="5">JCM 17687</strain>
    </source>
</reference>
<dbReference type="EMBL" id="BAABIW010000006">
    <property type="protein sequence ID" value="GAA5019060.1"/>
    <property type="molecule type" value="Genomic_DNA"/>
</dbReference>
<name>A0ABP9J523_9MICO</name>
<dbReference type="InterPro" id="IPR031304">
    <property type="entry name" value="SLT_2"/>
</dbReference>
<feature type="domain" description="Transglycosylase SLT" evidence="3">
    <location>
        <begin position="185"/>
        <end position="231"/>
    </location>
</feature>
<dbReference type="SUPFAM" id="SSF53955">
    <property type="entry name" value="Lysozyme-like"/>
    <property type="match status" value="1"/>
</dbReference>
<organism evidence="4 5">
    <name type="scientific">Terrabacter aeriphilus</name>
    <dbReference type="NCBI Taxonomy" id="515662"/>
    <lineage>
        <taxon>Bacteria</taxon>
        <taxon>Bacillati</taxon>
        <taxon>Actinomycetota</taxon>
        <taxon>Actinomycetes</taxon>
        <taxon>Micrococcales</taxon>
        <taxon>Intrasporangiaceae</taxon>
        <taxon>Terrabacter</taxon>
    </lineage>
</organism>
<comment type="caution">
    <text evidence="4">The sequence shown here is derived from an EMBL/GenBank/DDBJ whole genome shotgun (WGS) entry which is preliminary data.</text>
</comment>
<evidence type="ECO:0000313" key="5">
    <source>
        <dbReference type="Proteomes" id="UP001500427"/>
    </source>
</evidence>
<feature type="compositionally biased region" description="Basic and acidic residues" evidence="1">
    <location>
        <begin position="75"/>
        <end position="88"/>
    </location>
</feature>
<evidence type="ECO:0000256" key="2">
    <source>
        <dbReference type="SAM" id="SignalP"/>
    </source>
</evidence>
<keyword evidence="5" id="KW-1185">Reference proteome</keyword>
<accession>A0ABP9J523</accession>
<dbReference type="PANTHER" id="PTHR30163:SF8">
    <property type="entry name" value="LYTIC MUREIN TRANSGLYCOSYLASE"/>
    <property type="match status" value="1"/>
</dbReference>
<evidence type="ECO:0000313" key="4">
    <source>
        <dbReference type="EMBL" id="GAA5019060.1"/>
    </source>
</evidence>
<feature type="signal peptide" evidence="2">
    <location>
        <begin position="1"/>
        <end position="17"/>
    </location>
</feature>
<dbReference type="Proteomes" id="UP001500427">
    <property type="component" value="Unassembled WGS sequence"/>
</dbReference>
<dbReference type="CDD" id="cd13399">
    <property type="entry name" value="Slt35-like"/>
    <property type="match status" value="1"/>
</dbReference>
<feature type="chain" id="PRO_5046966907" description="Transglycosylase SLT domain-containing protein" evidence="2">
    <location>
        <begin position="18"/>
        <end position="273"/>
    </location>
</feature>
<gene>
    <name evidence="4" type="ORF">GCM10023258_06350</name>
</gene>
<dbReference type="InterPro" id="IPR023346">
    <property type="entry name" value="Lysozyme-like_dom_sf"/>
</dbReference>
<dbReference type="Gene3D" id="1.10.530.10">
    <property type="match status" value="1"/>
</dbReference>
<sequence length="273" mass="27983">MAAALLCVGAGPPSAQAASGARAAVSTAISTAIGNGTIGAIGAVAVAAVTPMLARLEAAAGSVVASRLEPGGRPTEGRTDWTPPKDLRVPSLPPTPGTAGGRELTKYEVVGNAYAAAVTRLSARCHLPYMLLAAVNEVESSSLRGRILDARHRVVPPVIGPALSGGRFAAIRDTDAGRLDGDPVWDRAVGPMQFIPSTWRIWGADGNGDGVADPQNVEDAVLAAGRYLCAGGRDLSRRADMEAAILSYNHSRRYLDTVLGLYDAVNAGLVAGP</sequence>
<dbReference type="PANTHER" id="PTHR30163">
    <property type="entry name" value="MEMBRANE-BOUND LYTIC MUREIN TRANSGLYCOSYLASE B"/>
    <property type="match status" value="1"/>
</dbReference>
<proteinExistence type="predicted"/>
<dbReference type="InterPro" id="IPR043426">
    <property type="entry name" value="MltB-like"/>
</dbReference>
<keyword evidence="2" id="KW-0732">Signal</keyword>
<evidence type="ECO:0000256" key="1">
    <source>
        <dbReference type="SAM" id="MobiDB-lite"/>
    </source>
</evidence>
<dbReference type="Pfam" id="PF13406">
    <property type="entry name" value="SLT_2"/>
    <property type="match status" value="1"/>
</dbReference>
<evidence type="ECO:0000259" key="3">
    <source>
        <dbReference type="Pfam" id="PF13406"/>
    </source>
</evidence>
<feature type="region of interest" description="Disordered" evidence="1">
    <location>
        <begin position="66"/>
        <end position="100"/>
    </location>
</feature>